<gene>
    <name evidence="1" type="ORF">PUN28_020298</name>
</gene>
<dbReference type="Proteomes" id="UP001430953">
    <property type="component" value="Unassembled WGS sequence"/>
</dbReference>
<name>A0AAW2E7V8_9HYME</name>
<evidence type="ECO:0000313" key="1">
    <source>
        <dbReference type="EMBL" id="KAL0098325.1"/>
    </source>
</evidence>
<dbReference type="EMBL" id="JADYXP020000099">
    <property type="protein sequence ID" value="KAL0098325.1"/>
    <property type="molecule type" value="Genomic_DNA"/>
</dbReference>
<sequence length="130" mass="14797">MIIFSILPSPEAEILTENDKKFFQNLATYYCAMTSADAHVTIFSVLPSPEAEILTKNEKRILQNLATYHCAVTSADAHVTIFSVLLSPEAEILTKTKKILKIWQRTLCGDVSRCPRDPFSAFYLHQKQRY</sequence>
<accession>A0AAW2E7V8</accession>
<dbReference type="AlphaFoldDB" id="A0AAW2E7V8"/>
<keyword evidence="2" id="KW-1185">Reference proteome</keyword>
<proteinExistence type="predicted"/>
<evidence type="ECO:0000313" key="2">
    <source>
        <dbReference type="Proteomes" id="UP001430953"/>
    </source>
</evidence>
<protein>
    <submittedName>
        <fullName evidence="1">Uncharacterized protein</fullName>
    </submittedName>
</protein>
<organism evidence="1 2">
    <name type="scientific">Cardiocondyla obscurior</name>
    <dbReference type="NCBI Taxonomy" id="286306"/>
    <lineage>
        <taxon>Eukaryota</taxon>
        <taxon>Metazoa</taxon>
        <taxon>Ecdysozoa</taxon>
        <taxon>Arthropoda</taxon>
        <taxon>Hexapoda</taxon>
        <taxon>Insecta</taxon>
        <taxon>Pterygota</taxon>
        <taxon>Neoptera</taxon>
        <taxon>Endopterygota</taxon>
        <taxon>Hymenoptera</taxon>
        <taxon>Apocrita</taxon>
        <taxon>Aculeata</taxon>
        <taxon>Formicoidea</taxon>
        <taxon>Formicidae</taxon>
        <taxon>Myrmicinae</taxon>
        <taxon>Cardiocondyla</taxon>
    </lineage>
</organism>
<reference evidence="1 2" key="1">
    <citation type="submission" date="2023-03" db="EMBL/GenBank/DDBJ databases">
        <title>High recombination rates correlate with genetic variation in Cardiocondyla obscurior ants.</title>
        <authorList>
            <person name="Errbii M."/>
        </authorList>
    </citation>
    <scope>NUCLEOTIDE SEQUENCE [LARGE SCALE GENOMIC DNA]</scope>
    <source>
        <strain evidence="1">Alpha-2009</strain>
        <tissue evidence="1">Whole body</tissue>
    </source>
</reference>
<comment type="caution">
    <text evidence="1">The sequence shown here is derived from an EMBL/GenBank/DDBJ whole genome shotgun (WGS) entry which is preliminary data.</text>
</comment>